<name>A0A023EZX5_TRIIF</name>
<evidence type="ECO:0000313" key="2">
    <source>
        <dbReference type="EMBL" id="JAC14798.1"/>
    </source>
</evidence>
<protein>
    <submittedName>
        <fullName evidence="2">Putative secreted protein</fullName>
    </submittedName>
</protein>
<feature type="non-terminal residue" evidence="2">
    <location>
        <position position="83"/>
    </location>
</feature>
<dbReference type="AlphaFoldDB" id="A0A023EZX5"/>
<dbReference type="EMBL" id="GBBI01003914">
    <property type="protein sequence ID" value="JAC14798.1"/>
    <property type="molecule type" value="mRNA"/>
</dbReference>
<evidence type="ECO:0000256" key="1">
    <source>
        <dbReference type="SAM" id="SignalP"/>
    </source>
</evidence>
<organism evidence="2">
    <name type="scientific">Triatoma infestans</name>
    <name type="common">Assassin bug</name>
    <dbReference type="NCBI Taxonomy" id="30076"/>
    <lineage>
        <taxon>Eukaryota</taxon>
        <taxon>Metazoa</taxon>
        <taxon>Ecdysozoa</taxon>
        <taxon>Arthropoda</taxon>
        <taxon>Hexapoda</taxon>
        <taxon>Insecta</taxon>
        <taxon>Pterygota</taxon>
        <taxon>Neoptera</taxon>
        <taxon>Paraneoptera</taxon>
        <taxon>Hemiptera</taxon>
        <taxon>Heteroptera</taxon>
        <taxon>Panheteroptera</taxon>
        <taxon>Cimicomorpha</taxon>
        <taxon>Reduviidae</taxon>
        <taxon>Triatominae</taxon>
        <taxon>Triatoma</taxon>
    </lineage>
</organism>
<reference evidence="2" key="1">
    <citation type="journal article" date="2014" name="PLoS Negl. Trop. Dis.">
        <title>An updated insight into the Sialotranscriptome of Triatoma infestans: developmental stage and geographic variations.</title>
        <authorList>
            <person name="Schwarz A."/>
            <person name="Medrano-Mercado N."/>
            <person name="Schaub G.A."/>
            <person name="Struchiner C.J."/>
            <person name="Bargues M.D."/>
            <person name="Levy M.Z."/>
            <person name="Ribeiro J.M."/>
        </authorList>
    </citation>
    <scope>NUCLEOTIDE SEQUENCE</scope>
    <source>
        <strain evidence="2">Chile</strain>
        <tissue evidence="2">Salivary glands</tissue>
    </source>
</reference>
<keyword evidence="1" id="KW-0732">Signal</keyword>
<feature type="chain" id="PRO_5001520209" evidence="1">
    <location>
        <begin position="25"/>
        <end position="83"/>
    </location>
</feature>
<feature type="signal peptide" evidence="1">
    <location>
        <begin position="1"/>
        <end position="24"/>
    </location>
</feature>
<accession>A0A023EZX5</accession>
<proteinExistence type="evidence at transcript level"/>
<sequence length="83" mass="9097">MSHWSLRMSMVLTFVSAVILPISASNLCLSLANLRHPKNIWQVSPIAAYMHGGSSTFPPWLNCKTTVSLEKLGDEVVDLALLS</sequence>